<feature type="transmembrane region" description="Helical" evidence="1">
    <location>
        <begin position="106"/>
        <end position="132"/>
    </location>
</feature>
<sequence length="506" mass="53465">MEEVNNLMQGFAVAMTLPNLAYMLIGVTLGVLIGVLPGLGGANGIAILLPLTFTMNPTSAIIMLSCIYWGALFGGAITSILFNIPGEPWSVATTFDGYPMAQQGRAAQALTAAFTSSFVGALFAVVLITFLAPVLAKFALKFGPAEFFAVQLLTFCSFVGMSKEPAAKVIAAMMLGFALAAVGMDTVTGQLRMTYGYPELLKGFDFLIAVIGLFGIGEILLTMEEGLAFKGKSAKLNLRVVLQTWAELPRQWLNFLRSTAVGCWMGITPGGATPASFMSYGMAQRMSKDPASFGKGNIEGVVAPETAAHAAGTSALLPMLTLGIPGSPTAAVLLGGLMIWGLQPGPMLFVEHKDFVWGLIASMYLGNIVGLVVVLTTVPFWAAFLRIPFSVIGPVIVVICAIGAYTVHSSLFDVVMMLVFGVMGYLFKKLKYPLAPLVLALVLGDMAEASFRQSMLLSQGSLSIFWSNPLVGVITGLALLLLLWPLVSAVKGMLLQNSNVKAGSSQ</sequence>
<name>A0A2T7UD72_9BURK</name>
<feature type="transmembrane region" description="Helical" evidence="1">
    <location>
        <begin position="204"/>
        <end position="223"/>
    </location>
</feature>
<feature type="transmembrane region" description="Helical" evidence="1">
    <location>
        <begin position="355"/>
        <end position="376"/>
    </location>
</feature>
<feature type="transmembrane region" description="Helical" evidence="1">
    <location>
        <begin position="463"/>
        <end position="487"/>
    </location>
</feature>
<keyword evidence="1" id="KW-0812">Transmembrane</keyword>
<evidence type="ECO:0000259" key="2">
    <source>
        <dbReference type="Pfam" id="PF01970"/>
    </source>
</evidence>
<reference evidence="3" key="1">
    <citation type="submission" date="2017-04" db="EMBL/GenBank/DDBJ databases">
        <title>Unexpected and diverse lifestyles within the genus Limnohabitans.</title>
        <authorList>
            <person name="Kasalicky V."/>
            <person name="Mehrshad M."/>
            <person name="Andrei S.-A."/>
            <person name="Salcher M."/>
            <person name="Kratochvilova H."/>
            <person name="Simek K."/>
            <person name="Ghai R."/>
        </authorList>
    </citation>
    <scope>NUCLEOTIDE SEQUENCE [LARGE SCALE GENOMIC DNA]</scope>
    <source>
        <strain evidence="3">II-D5</strain>
    </source>
</reference>
<feature type="transmembrane region" description="Helical" evidence="1">
    <location>
        <begin position="61"/>
        <end position="86"/>
    </location>
</feature>
<dbReference type="STRING" id="1293045.H663_13580"/>
<dbReference type="InterPro" id="IPR002823">
    <property type="entry name" value="DUF112_TM"/>
</dbReference>
<comment type="caution">
    <text evidence="3">The sequence shown here is derived from an EMBL/GenBank/DDBJ whole genome shotgun (WGS) entry which is preliminary data.</text>
</comment>
<dbReference type="EMBL" id="LFYT02000012">
    <property type="protein sequence ID" value="PVE42649.1"/>
    <property type="molecule type" value="Genomic_DNA"/>
</dbReference>
<dbReference type="PANTHER" id="PTHR35342">
    <property type="entry name" value="TRICARBOXYLIC TRANSPORT PROTEIN"/>
    <property type="match status" value="1"/>
</dbReference>
<evidence type="ECO:0000313" key="3">
    <source>
        <dbReference type="EMBL" id="PVE42649.1"/>
    </source>
</evidence>
<dbReference type="Proteomes" id="UP000037507">
    <property type="component" value="Unassembled WGS sequence"/>
</dbReference>
<gene>
    <name evidence="3" type="ORF">H663_011180</name>
</gene>
<evidence type="ECO:0000256" key="1">
    <source>
        <dbReference type="SAM" id="Phobius"/>
    </source>
</evidence>
<feature type="transmembrane region" description="Helical" evidence="1">
    <location>
        <begin position="411"/>
        <end position="427"/>
    </location>
</feature>
<dbReference type="AlphaFoldDB" id="A0A2T7UD72"/>
<feature type="domain" description="DUF112" evidence="2">
    <location>
        <begin position="20"/>
        <end position="439"/>
    </location>
</feature>
<dbReference type="OrthoDB" id="9781349at2"/>
<keyword evidence="4" id="KW-1185">Reference proteome</keyword>
<protein>
    <submittedName>
        <fullName evidence="3">Tricarboxylate transporter</fullName>
    </submittedName>
</protein>
<feature type="transmembrane region" description="Helical" evidence="1">
    <location>
        <begin position="166"/>
        <end position="184"/>
    </location>
</feature>
<proteinExistence type="predicted"/>
<feature type="transmembrane region" description="Helical" evidence="1">
    <location>
        <begin position="322"/>
        <end position="343"/>
    </location>
</feature>
<feature type="transmembrane region" description="Helical" evidence="1">
    <location>
        <begin position="20"/>
        <end position="49"/>
    </location>
</feature>
<dbReference type="PANTHER" id="PTHR35342:SF1">
    <property type="entry name" value="BLR4373 PROTEIN"/>
    <property type="match status" value="1"/>
</dbReference>
<evidence type="ECO:0000313" key="4">
    <source>
        <dbReference type="Proteomes" id="UP000037507"/>
    </source>
</evidence>
<keyword evidence="1" id="KW-0472">Membrane</keyword>
<organism evidence="3 4">
    <name type="scientific">Limnohabitans planktonicus II-D5</name>
    <dbReference type="NCBI Taxonomy" id="1293045"/>
    <lineage>
        <taxon>Bacteria</taxon>
        <taxon>Pseudomonadati</taxon>
        <taxon>Pseudomonadota</taxon>
        <taxon>Betaproteobacteria</taxon>
        <taxon>Burkholderiales</taxon>
        <taxon>Comamonadaceae</taxon>
        <taxon>Limnohabitans</taxon>
    </lineage>
</organism>
<feature type="transmembrane region" description="Helical" evidence="1">
    <location>
        <begin position="383"/>
        <end position="405"/>
    </location>
</feature>
<dbReference type="Pfam" id="PF01970">
    <property type="entry name" value="TctA"/>
    <property type="match status" value="1"/>
</dbReference>
<accession>A0A2T7UD72</accession>
<keyword evidence="1" id="KW-1133">Transmembrane helix</keyword>
<dbReference type="RefSeq" id="WP_053173988.1">
    <property type="nucleotide sequence ID" value="NZ_LFYT02000012.1"/>
</dbReference>